<gene>
    <name evidence="2" type="ORF">B0H17DRAFT_1033872</name>
</gene>
<feature type="region of interest" description="Disordered" evidence="1">
    <location>
        <begin position="132"/>
        <end position="187"/>
    </location>
</feature>
<sequence>MPVEELRRCMFEYLVQPVIAARAYQKFKVSDTDVAAGTSPGYKCPRCALYIHLDPVPEAILTTISKFERHILYNHSEWDDLELEIIKVDTAGMVTYQCPAGDLKDAASVDAVRRHALSAECIESATFVKMARKREESVPKEAETRSFKDKRAGRSNVANGINRWDVEPTTGAPDEDDDDEPAKTAVPTDLKSETKDLFEAASAMNIFDSEETDTLTRLLSNYIDNGAELRAVKKGDKVPGVDEWEALGLDDL</sequence>
<organism evidence="2 3">
    <name type="scientific">Mycena rosella</name>
    <name type="common">Pink bonnet</name>
    <name type="synonym">Agaricus rosellus</name>
    <dbReference type="NCBI Taxonomy" id="1033263"/>
    <lineage>
        <taxon>Eukaryota</taxon>
        <taxon>Fungi</taxon>
        <taxon>Dikarya</taxon>
        <taxon>Basidiomycota</taxon>
        <taxon>Agaricomycotina</taxon>
        <taxon>Agaricomycetes</taxon>
        <taxon>Agaricomycetidae</taxon>
        <taxon>Agaricales</taxon>
        <taxon>Marasmiineae</taxon>
        <taxon>Mycenaceae</taxon>
        <taxon>Mycena</taxon>
    </lineage>
</organism>
<dbReference type="EMBL" id="JARKIE010000005">
    <property type="protein sequence ID" value="KAJ7707758.1"/>
    <property type="molecule type" value="Genomic_DNA"/>
</dbReference>
<dbReference type="Proteomes" id="UP001221757">
    <property type="component" value="Unassembled WGS sequence"/>
</dbReference>
<comment type="caution">
    <text evidence="2">The sequence shown here is derived from an EMBL/GenBank/DDBJ whole genome shotgun (WGS) entry which is preliminary data.</text>
</comment>
<dbReference type="AlphaFoldDB" id="A0AAD7GY81"/>
<feature type="compositionally biased region" description="Basic and acidic residues" evidence="1">
    <location>
        <begin position="133"/>
        <end position="152"/>
    </location>
</feature>
<protein>
    <submittedName>
        <fullName evidence="2">Uncharacterized protein</fullName>
    </submittedName>
</protein>
<accession>A0AAD7GY81</accession>
<proteinExistence type="predicted"/>
<evidence type="ECO:0000313" key="3">
    <source>
        <dbReference type="Proteomes" id="UP001221757"/>
    </source>
</evidence>
<evidence type="ECO:0000256" key="1">
    <source>
        <dbReference type="SAM" id="MobiDB-lite"/>
    </source>
</evidence>
<reference evidence="2" key="1">
    <citation type="submission" date="2023-03" db="EMBL/GenBank/DDBJ databases">
        <title>Massive genome expansion in bonnet fungi (Mycena s.s.) driven by repeated elements and novel gene families across ecological guilds.</title>
        <authorList>
            <consortium name="Lawrence Berkeley National Laboratory"/>
            <person name="Harder C.B."/>
            <person name="Miyauchi S."/>
            <person name="Viragh M."/>
            <person name="Kuo A."/>
            <person name="Thoen E."/>
            <person name="Andreopoulos B."/>
            <person name="Lu D."/>
            <person name="Skrede I."/>
            <person name="Drula E."/>
            <person name="Henrissat B."/>
            <person name="Morin E."/>
            <person name="Kohler A."/>
            <person name="Barry K."/>
            <person name="LaButti K."/>
            <person name="Morin E."/>
            <person name="Salamov A."/>
            <person name="Lipzen A."/>
            <person name="Mereny Z."/>
            <person name="Hegedus B."/>
            <person name="Baldrian P."/>
            <person name="Stursova M."/>
            <person name="Weitz H."/>
            <person name="Taylor A."/>
            <person name="Grigoriev I.V."/>
            <person name="Nagy L.G."/>
            <person name="Martin F."/>
            <person name="Kauserud H."/>
        </authorList>
    </citation>
    <scope>NUCLEOTIDE SEQUENCE</scope>
    <source>
        <strain evidence="2">CBHHK067</strain>
    </source>
</reference>
<keyword evidence="3" id="KW-1185">Reference proteome</keyword>
<evidence type="ECO:0000313" key="2">
    <source>
        <dbReference type="EMBL" id="KAJ7707758.1"/>
    </source>
</evidence>
<name>A0AAD7GY81_MYCRO</name>